<dbReference type="InterPro" id="IPR036397">
    <property type="entry name" value="RNaseH_sf"/>
</dbReference>
<keyword evidence="4" id="KW-1185">Reference proteome</keyword>
<dbReference type="Pfam" id="PF08699">
    <property type="entry name" value="ArgoL1"/>
    <property type="match status" value="1"/>
</dbReference>
<evidence type="ECO:0000256" key="1">
    <source>
        <dbReference type="SAM" id="MobiDB-lite"/>
    </source>
</evidence>
<dbReference type="SMART" id="SM00950">
    <property type="entry name" value="Piwi"/>
    <property type="match status" value="1"/>
</dbReference>
<accession>A0ABR2ZXS5</accession>
<gene>
    <name evidence="3" type="ORF">AAF712_007086</name>
</gene>
<evidence type="ECO:0000259" key="2">
    <source>
        <dbReference type="PROSITE" id="PS50822"/>
    </source>
</evidence>
<evidence type="ECO:0000313" key="3">
    <source>
        <dbReference type="EMBL" id="KAL0065959.1"/>
    </source>
</evidence>
<dbReference type="InterPro" id="IPR012337">
    <property type="entry name" value="RNaseH-like_sf"/>
</dbReference>
<dbReference type="Gene3D" id="2.170.260.10">
    <property type="entry name" value="paz domain"/>
    <property type="match status" value="1"/>
</dbReference>
<name>A0ABR2ZXS5_9AGAR</name>
<protein>
    <recommendedName>
        <fullName evidence="2">Piwi domain-containing protein</fullName>
    </recommendedName>
</protein>
<dbReference type="Gene3D" id="3.40.50.2300">
    <property type="match status" value="1"/>
</dbReference>
<dbReference type="Gene3D" id="3.30.420.10">
    <property type="entry name" value="Ribonuclease H-like superfamily/Ribonuclease H"/>
    <property type="match status" value="1"/>
</dbReference>
<dbReference type="InterPro" id="IPR014811">
    <property type="entry name" value="ArgoL1"/>
</dbReference>
<dbReference type="SUPFAM" id="SSF53098">
    <property type="entry name" value="Ribonuclease H-like"/>
    <property type="match status" value="1"/>
</dbReference>
<dbReference type="InterPro" id="IPR036085">
    <property type="entry name" value="PAZ_dom_sf"/>
</dbReference>
<dbReference type="PANTHER" id="PTHR22891">
    <property type="entry name" value="EUKARYOTIC TRANSLATION INITIATION FACTOR 2C"/>
    <property type="match status" value="1"/>
</dbReference>
<organism evidence="3 4">
    <name type="scientific">Marasmius tenuissimus</name>
    <dbReference type="NCBI Taxonomy" id="585030"/>
    <lineage>
        <taxon>Eukaryota</taxon>
        <taxon>Fungi</taxon>
        <taxon>Dikarya</taxon>
        <taxon>Basidiomycota</taxon>
        <taxon>Agaricomycotina</taxon>
        <taxon>Agaricomycetes</taxon>
        <taxon>Agaricomycetidae</taxon>
        <taxon>Agaricales</taxon>
        <taxon>Marasmiineae</taxon>
        <taxon>Marasmiaceae</taxon>
        <taxon>Marasmius</taxon>
    </lineage>
</organism>
<dbReference type="PROSITE" id="PS50822">
    <property type="entry name" value="PIWI"/>
    <property type="match status" value="1"/>
</dbReference>
<feature type="region of interest" description="Disordered" evidence="1">
    <location>
        <begin position="466"/>
        <end position="486"/>
    </location>
</feature>
<dbReference type="Pfam" id="PF02171">
    <property type="entry name" value="Piwi"/>
    <property type="match status" value="1"/>
</dbReference>
<dbReference type="InterPro" id="IPR003165">
    <property type="entry name" value="Piwi"/>
</dbReference>
<feature type="domain" description="Piwi" evidence="2">
    <location>
        <begin position="424"/>
        <end position="701"/>
    </location>
</feature>
<dbReference type="EMBL" id="JBBXMP010000041">
    <property type="protein sequence ID" value="KAL0065959.1"/>
    <property type="molecule type" value="Genomic_DNA"/>
</dbReference>
<sequence length="701" mass="78679">MTFMFNLEIKFSVPLDADSDTRRNTKNVRVLITLVKSLDVSLLRGLWEGSRDSSILETASGASSCLNMLNLFVQAQPRRGSNLYKGSSFYVEPSGTGQRFDRDIDPLRLWNGFFQSVRPAINEIIVNVDVTAGVVMPKQPLSEAVLRLIGMRDASRLRNLRPQDIRMLRGNLKGLKVSVAIKNQPKRRPRAIRDLNADVGAVEFDGPEGMTTVAEHFERKHGIRIERGTLGVKIGQGEMFPVTVCELETQLYKPKLSPRQVSSLHRFMPSNPRDRLRWIEDGWHQLGHADSEFLKGAGVEINSKPMEIEARILQPRVIGFGGRGPGGEVHSHPLTSQNAGIWDVMNKRLFEPKRIRSLMAVNFTEGRATSTMNRFVHELIEAMKERGITFDEGKDVPQPVLDAGIGKPVAQTLLEFGKLIKPNLILVFLPSEAEPLYNEVKRFGDVTQGIATQCIRWTDKLFDVPGRDNGNGRGRGRDFGRGGGGRKTNWNQYHNNLILKINGKLGGINYFALDPTIRMLMNSDAMVIGADVSHPAPGSMMPSIASLVSSVDDKACRYVASVRVQHSRTEIIQDLDEMLNSALKEYFQYNAAGPDKEGKPPRAIYIFRDGVSEGEFERVRQAELNVIKTCLDNKYAELNMDRPPITFIIVGKRHHFRFFPNDRDKDRTGNCRSGLVVDKRITHPVYQDFYLQSQAGLKGSE</sequence>
<dbReference type="SMART" id="SM01163">
    <property type="entry name" value="DUF1785"/>
    <property type="match status" value="1"/>
</dbReference>
<proteinExistence type="predicted"/>
<evidence type="ECO:0000313" key="4">
    <source>
        <dbReference type="Proteomes" id="UP001437256"/>
    </source>
</evidence>
<dbReference type="Proteomes" id="UP001437256">
    <property type="component" value="Unassembled WGS sequence"/>
</dbReference>
<dbReference type="SUPFAM" id="SSF101690">
    <property type="entry name" value="PAZ domain"/>
    <property type="match status" value="1"/>
</dbReference>
<reference evidence="3 4" key="1">
    <citation type="submission" date="2024-05" db="EMBL/GenBank/DDBJ databases">
        <title>A draft genome resource for the thread blight pathogen Marasmius tenuissimus strain MS-2.</title>
        <authorList>
            <person name="Yulfo-Soto G.E."/>
            <person name="Baruah I.K."/>
            <person name="Amoako-Attah I."/>
            <person name="Bukari Y."/>
            <person name="Meinhardt L.W."/>
            <person name="Bailey B.A."/>
            <person name="Cohen S.P."/>
        </authorList>
    </citation>
    <scope>NUCLEOTIDE SEQUENCE [LARGE SCALE GENOMIC DNA]</scope>
    <source>
        <strain evidence="3 4">MS-2</strain>
    </source>
</reference>
<comment type="caution">
    <text evidence="3">The sequence shown here is derived from an EMBL/GenBank/DDBJ whole genome shotgun (WGS) entry which is preliminary data.</text>
</comment>